<evidence type="ECO:0000313" key="2">
    <source>
        <dbReference type="EMBL" id="MFC4497522.1"/>
    </source>
</evidence>
<evidence type="ECO:0000256" key="1">
    <source>
        <dbReference type="SAM" id="MobiDB-lite"/>
    </source>
</evidence>
<proteinExistence type="predicted"/>
<sequence length="465" mass="50392">MGGPGQWRDACGHAAGGSSPPGPVRADGRPGAPPRERLRAVAPVVTGVLLAAVCGCGPGGSDDGADRERAEIQRVLERQASAVRGGHESRYLAEVDPHAGRYRAAQREVFDNLQRLRLTQWTYQTSELRDTGATGATEAGGGQDGGSRVEAQVRLRYRLRGDDRAPVTATERLAFVERGGRWYVSAELPGSEVQLWEQGEIAVVRGDHSSVLGVGRSREELRRLAQDADRAVSQVDEVWTRPWPDRVVVEAPASLRRMAQLLDAPASSYEGIAAVTTGEAGESVNAPADRIVVNPEAYGELSEEGRQVVVTHETVHVATRTHTGPLTPMWLSEGLADWIGYRGTGRTPRSAAAELARAAAAGKLPRELPSDREFEFGNDPEALGRAYEGGWLACRFIAEEWGGERLLDFYLRVGDSAGPGDSAGSGSARPKEERARVDRAMRAELGLTLREFTERWRSYVRDELS</sequence>
<protein>
    <recommendedName>
        <fullName evidence="4">Lipoprotein</fullName>
    </recommendedName>
</protein>
<keyword evidence="3" id="KW-1185">Reference proteome</keyword>
<gene>
    <name evidence="2" type="ORF">ACFPA8_25665</name>
</gene>
<dbReference type="RefSeq" id="WP_386452256.1">
    <property type="nucleotide sequence ID" value="NZ_JBHSFH010000015.1"/>
</dbReference>
<organism evidence="2 3">
    <name type="scientific">Streptomyces ovatisporus</name>
    <dbReference type="NCBI Taxonomy" id="1128682"/>
    <lineage>
        <taxon>Bacteria</taxon>
        <taxon>Bacillati</taxon>
        <taxon>Actinomycetota</taxon>
        <taxon>Actinomycetes</taxon>
        <taxon>Kitasatosporales</taxon>
        <taxon>Streptomycetaceae</taxon>
        <taxon>Streptomyces</taxon>
    </lineage>
</organism>
<evidence type="ECO:0008006" key="4">
    <source>
        <dbReference type="Google" id="ProtNLM"/>
    </source>
</evidence>
<reference evidence="3" key="1">
    <citation type="journal article" date="2019" name="Int. J. Syst. Evol. Microbiol.">
        <title>The Global Catalogue of Microorganisms (GCM) 10K type strain sequencing project: providing services to taxonomists for standard genome sequencing and annotation.</title>
        <authorList>
            <consortium name="The Broad Institute Genomics Platform"/>
            <consortium name="The Broad Institute Genome Sequencing Center for Infectious Disease"/>
            <person name="Wu L."/>
            <person name="Ma J."/>
        </authorList>
    </citation>
    <scope>NUCLEOTIDE SEQUENCE [LARGE SCALE GENOMIC DNA]</scope>
    <source>
        <strain evidence="3">CGMCC 4.7357</strain>
    </source>
</reference>
<feature type="region of interest" description="Disordered" evidence="1">
    <location>
        <begin position="1"/>
        <end position="35"/>
    </location>
</feature>
<dbReference type="EMBL" id="JBHSFH010000015">
    <property type="protein sequence ID" value="MFC4497522.1"/>
    <property type="molecule type" value="Genomic_DNA"/>
</dbReference>
<name>A0ABV9ADE8_9ACTN</name>
<evidence type="ECO:0000313" key="3">
    <source>
        <dbReference type="Proteomes" id="UP001595997"/>
    </source>
</evidence>
<accession>A0ABV9ADE8</accession>
<comment type="caution">
    <text evidence="2">The sequence shown here is derived from an EMBL/GenBank/DDBJ whole genome shotgun (WGS) entry which is preliminary data.</text>
</comment>
<dbReference type="Proteomes" id="UP001595997">
    <property type="component" value="Unassembled WGS sequence"/>
</dbReference>